<feature type="non-terminal residue" evidence="1">
    <location>
        <position position="1"/>
    </location>
</feature>
<reference evidence="1" key="1">
    <citation type="submission" date="2023-04" db="EMBL/GenBank/DDBJ databases">
        <title>Chromosome-level genome of Chaenocephalus aceratus.</title>
        <authorList>
            <person name="Park H."/>
        </authorList>
    </citation>
    <scope>NUCLEOTIDE SEQUENCE</scope>
    <source>
        <strain evidence="1">DE</strain>
        <tissue evidence="1">Muscle</tissue>
    </source>
</reference>
<dbReference type="EMBL" id="JASDAP010000001">
    <property type="protein sequence ID" value="KAK1906324.1"/>
    <property type="molecule type" value="Genomic_DNA"/>
</dbReference>
<proteinExistence type="predicted"/>
<dbReference type="AlphaFoldDB" id="A0AAD9CQF9"/>
<evidence type="ECO:0000313" key="2">
    <source>
        <dbReference type="Proteomes" id="UP001228049"/>
    </source>
</evidence>
<dbReference type="Proteomes" id="UP001228049">
    <property type="component" value="Unassembled WGS sequence"/>
</dbReference>
<evidence type="ECO:0000313" key="1">
    <source>
        <dbReference type="EMBL" id="KAK1906324.1"/>
    </source>
</evidence>
<organism evidence="1 2">
    <name type="scientific">Dissostichus eleginoides</name>
    <name type="common">Patagonian toothfish</name>
    <name type="synonym">Dissostichus amissus</name>
    <dbReference type="NCBI Taxonomy" id="100907"/>
    <lineage>
        <taxon>Eukaryota</taxon>
        <taxon>Metazoa</taxon>
        <taxon>Chordata</taxon>
        <taxon>Craniata</taxon>
        <taxon>Vertebrata</taxon>
        <taxon>Euteleostomi</taxon>
        <taxon>Actinopterygii</taxon>
        <taxon>Neopterygii</taxon>
        <taxon>Teleostei</taxon>
        <taxon>Neoteleostei</taxon>
        <taxon>Acanthomorphata</taxon>
        <taxon>Eupercaria</taxon>
        <taxon>Perciformes</taxon>
        <taxon>Notothenioidei</taxon>
        <taxon>Nototheniidae</taxon>
        <taxon>Dissostichus</taxon>
    </lineage>
</organism>
<name>A0AAD9CQF9_DISEL</name>
<comment type="caution">
    <text evidence="1">The sequence shown here is derived from an EMBL/GenBank/DDBJ whole genome shotgun (WGS) entry which is preliminary data.</text>
</comment>
<sequence length="59" mass="6421">TNAPAVQYPAISVEWEVTVSHARTAFKCQVTTAESLAVSLMQEPADIWECRVAKGSEGR</sequence>
<gene>
    <name evidence="1" type="ORF">KUDE01_008724</name>
</gene>
<feature type="non-terminal residue" evidence="1">
    <location>
        <position position="59"/>
    </location>
</feature>
<accession>A0AAD9CQF9</accession>
<keyword evidence="2" id="KW-1185">Reference proteome</keyword>
<protein>
    <submittedName>
        <fullName evidence="1">Solute carrier family 15 member 2</fullName>
    </submittedName>
</protein>